<accession>A0ABW4Z365</accession>
<evidence type="ECO:0000256" key="1">
    <source>
        <dbReference type="SAM" id="Phobius"/>
    </source>
</evidence>
<feature type="transmembrane region" description="Helical" evidence="1">
    <location>
        <begin position="6"/>
        <end position="26"/>
    </location>
</feature>
<dbReference type="Proteomes" id="UP001597299">
    <property type="component" value="Unassembled WGS sequence"/>
</dbReference>
<comment type="caution">
    <text evidence="2">The sequence shown here is derived from an EMBL/GenBank/DDBJ whole genome shotgun (WGS) entry which is preliminary data.</text>
</comment>
<sequence length="48" mass="5196">MIFLAFELWPYLLGAAVIGLLTGWFCGCSPRRRAVADETSPAELGAKP</sequence>
<evidence type="ECO:0000313" key="2">
    <source>
        <dbReference type="EMBL" id="MFD2142994.1"/>
    </source>
</evidence>
<keyword evidence="3" id="KW-1185">Reference proteome</keyword>
<organism evidence="2 3">
    <name type="scientific">Ancylobacter oerskovii</name>
    <dbReference type="NCBI Taxonomy" id="459519"/>
    <lineage>
        <taxon>Bacteria</taxon>
        <taxon>Pseudomonadati</taxon>
        <taxon>Pseudomonadota</taxon>
        <taxon>Alphaproteobacteria</taxon>
        <taxon>Hyphomicrobiales</taxon>
        <taxon>Xanthobacteraceae</taxon>
        <taxon>Ancylobacter</taxon>
    </lineage>
</organism>
<protein>
    <submittedName>
        <fullName evidence="2">Uncharacterized protein</fullName>
    </submittedName>
</protein>
<gene>
    <name evidence="2" type="ORF">ACFSNC_21510</name>
</gene>
<name>A0ABW4Z365_9HYPH</name>
<dbReference type="EMBL" id="JBHUHD010000001">
    <property type="protein sequence ID" value="MFD2142994.1"/>
    <property type="molecule type" value="Genomic_DNA"/>
</dbReference>
<proteinExistence type="predicted"/>
<dbReference type="RefSeq" id="WP_213356031.1">
    <property type="nucleotide sequence ID" value="NZ_JAHBGB010000044.1"/>
</dbReference>
<keyword evidence="1" id="KW-0812">Transmembrane</keyword>
<evidence type="ECO:0000313" key="3">
    <source>
        <dbReference type="Proteomes" id="UP001597299"/>
    </source>
</evidence>
<keyword evidence="1" id="KW-1133">Transmembrane helix</keyword>
<keyword evidence="1" id="KW-0472">Membrane</keyword>
<reference evidence="3" key="1">
    <citation type="journal article" date="2019" name="Int. J. Syst. Evol. Microbiol.">
        <title>The Global Catalogue of Microorganisms (GCM) 10K type strain sequencing project: providing services to taxonomists for standard genome sequencing and annotation.</title>
        <authorList>
            <consortium name="The Broad Institute Genomics Platform"/>
            <consortium name="The Broad Institute Genome Sequencing Center for Infectious Disease"/>
            <person name="Wu L."/>
            <person name="Ma J."/>
        </authorList>
    </citation>
    <scope>NUCLEOTIDE SEQUENCE [LARGE SCALE GENOMIC DNA]</scope>
    <source>
        <strain evidence="3">CCM 7435</strain>
    </source>
</reference>